<gene>
    <name evidence="1" type="ORF">N473_22920</name>
</gene>
<organism evidence="1 2">
    <name type="scientific">Pseudoalteromonas luteoviolacea CPMOR-1</name>
    <dbReference type="NCBI Taxonomy" id="1365248"/>
    <lineage>
        <taxon>Bacteria</taxon>
        <taxon>Pseudomonadati</taxon>
        <taxon>Pseudomonadota</taxon>
        <taxon>Gammaproteobacteria</taxon>
        <taxon>Alteromonadales</taxon>
        <taxon>Pseudoalteromonadaceae</taxon>
        <taxon>Pseudoalteromonas</taxon>
    </lineage>
</organism>
<dbReference type="Proteomes" id="UP000076486">
    <property type="component" value="Unassembled WGS sequence"/>
</dbReference>
<accession>A0A167JC48</accession>
<dbReference type="PATRIC" id="fig|1365248.3.peg.3671"/>
<reference evidence="1 2" key="1">
    <citation type="submission" date="2013-07" db="EMBL/GenBank/DDBJ databases">
        <title>Comparative Genomic and Metabolomic Analysis of Twelve Strains of Pseudoalteromonas luteoviolacea.</title>
        <authorList>
            <person name="Vynne N.G."/>
            <person name="Mansson M."/>
            <person name="Gram L."/>
        </authorList>
    </citation>
    <scope>NUCLEOTIDE SEQUENCE [LARGE SCALE GENOMIC DNA]</scope>
    <source>
        <strain evidence="1 2">CPMOR-1</strain>
    </source>
</reference>
<comment type="caution">
    <text evidence="1">The sequence shown here is derived from an EMBL/GenBank/DDBJ whole genome shotgun (WGS) entry which is preliminary data.</text>
</comment>
<dbReference type="AlphaFoldDB" id="A0A167JC48"/>
<evidence type="ECO:0000313" key="1">
    <source>
        <dbReference type="EMBL" id="KZN60890.1"/>
    </source>
</evidence>
<name>A0A167JC48_9GAMM</name>
<protein>
    <submittedName>
        <fullName evidence="1">Uncharacterized protein</fullName>
    </submittedName>
</protein>
<evidence type="ECO:0000313" key="2">
    <source>
        <dbReference type="Proteomes" id="UP000076486"/>
    </source>
</evidence>
<proteinExistence type="predicted"/>
<sequence>MCEVNIERKVYDTARSAGILFAQGGVSRFNRTKSIHYYQSIAGSLYVIPDLLRKPYIKQKEMDPEAIYGLHHISHTV</sequence>
<dbReference type="EMBL" id="AUYC01000039">
    <property type="protein sequence ID" value="KZN60890.1"/>
    <property type="molecule type" value="Genomic_DNA"/>
</dbReference>